<evidence type="ECO:0000313" key="2">
    <source>
        <dbReference type="Proteomes" id="UP000264840"/>
    </source>
</evidence>
<reference evidence="1" key="1">
    <citation type="submission" date="2025-08" db="UniProtKB">
        <authorList>
            <consortium name="Ensembl"/>
        </authorList>
    </citation>
    <scope>IDENTIFICATION</scope>
</reference>
<proteinExistence type="predicted"/>
<sequence length="53" mass="6071">MHRGEARSRGRFRQTPNRDFNTTCLECGKKGHFSFATHAFSSECRSNCSNQSM</sequence>
<reference evidence="1" key="2">
    <citation type="submission" date="2025-09" db="UniProtKB">
        <authorList>
            <consortium name="Ensembl"/>
        </authorList>
    </citation>
    <scope>IDENTIFICATION</scope>
</reference>
<protein>
    <submittedName>
        <fullName evidence="1">Uncharacterized protein</fullName>
    </submittedName>
</protein>
<dbReference type="AlphaFoldDB" id="A0A3Q2X2E7"/>
<accession>A0A3Q2X2E7</accession>
<dbReference type="Proteomes" id="UP000264840">
    <property type="component" value="Unplaced"/>
</dbReference>
<evidence type="ECO:0000313" key="1">
    <source>
        <dbReference type="Ensembl" id="ENSHBUP00000033719.1"/>
    </source>
</evidence>
<dbReference type="OMA" id="HAFSSEC"/>
<organism evidence="1 2">
    <name type="scientific">Haplochromis burtoni</name>
    <name type="common">Burton's mouthbrooder</name>
    <name type="synonym">Chromis burtoni</name>
    <dbReference type="NCBI Taxonomy" id="8153"/>
    <lineage>
        <taxon>Eukaryota</taxon>
        <taxon>Metazoa</taxon>
        <taxon>Chordata</taxon>
        <taxon>Craniata</taxon>
        <taxon>Vertebrata</taxon>
        <taxon>Euteleostomi</taxon>
        <taxon>Actinopterygii</taxon>
        <taxon>Neopterygii</taxon>
        <taxon>Teleostei</taxon>
        <taxon>Neoteleostei</taxon>
        <taxon>Acanthomorphata</taxon>
        <taxon>Ovalentaria</taxon>
        <taxon>Cichlomorphae</taxon>
        <taxon>Cichliformes</taxon>
        <taxon>Cichlidae</taxon>
        <taxon>African cichlids</taxon>
        <taxon>Pseudocrenilabrinae</taxon>
        <taxon>Haplochromini</taxon>
        <taxon>Haplochromis</taxon>
    </lineage>
</organism>
<name>A0A3Q2X2E7_HAPBU</name>
<keyword evidence="2" id="KW-1185">Reference proteome</keyword>
<dbReference type="Ensembl" id="ENSHBUT00000027828.1">
    <property type="protein sequence ID" value="ENSHBUP00000033719.1"/>
    <property type="gene ID" value="ENSHBUG00000020796.1"/>
</dbReference>